<dbReference type="Proteomes" id="UP001231189">
    <property type="component" value="Unassembled WGS sequence"/>
</dbReference>
<name>A0AAD8RKP2_LOLMU</name>
<gene>
    <name evidence="1" type="ORF">QYE76_001179</name>
</gene>
<comment type="caution">
    <text evidence="1">The sequence shown here is derived from an EMBL/GenBank/DDBJ whole genome shotgun (WGS) entry which is preliminary data.</text>
</comment>
<protein>
    <submittedName>
        <fullName evidence="1">Uncharacterized protein</fullName>
    </submittedName>
</protein>
<proteinExistence type="predicted"/>
<sequence>MLNNAWGKADAESSEIQSHKKEIGEFLDQLVVKRKEQQALHYKLHKNIALQHCVTLNQADRIYDAKEKIAELEKQLAEAQSMVPAKAFYS</sequence>
<accession>A0AAD8RKP2</accession>
<dbReference type="AlphaFoldDB" id="A0AAD8RKP2"/>
<keyword evidence="2" id="KW-1185">Reference proteome</keyword>
<dbReference type="EMBL" id="JAUUTY010000005">
    <property type="protein sequence ID" value="KAK1626864.1"/>
    <property type="molecule type" value="Genomic_DNA"/>
</dbReference>
<evidence type="ECO:0000313" key="2">
    <source>
        <dbReference type="Proteomes" id="UP001231189"/>
    </source>
</evidence>
<evidence type="ECO:0000313" key="1">
    <source>
        <dbReference type="EMBL" id="KAK1626864.1"/>
    </source>
</evidence>
<organism evidence="1 2">
    <name type="scientific">Lolium multiflorum</name>
    <name type="common">Italian ryegrass</name>
    <name type="synonym">Lolium perenne subsp. multiflorum</name>
    <dbReference type="NCBI Taxonomy" id="4521"/>
    <lineage>
        <taxon>Eukaryota</taxon>
        <taxon>Viridiplantae</taxon>
        <taxon>Streptophyta</taxon>
        <taxon>Embryophyta</taxon>
        <taxon>Tracheophyta</taxon>
        <taxon>Spermatophyta</taxon>
        <taxon>Magnoliopsida</taxon>
        <taxon>Liliopsida</taxon>
        <taxon>Poales</taxon>
        <taxon>Poaceae</taxon>
        <taxon>BOP clade</taxon>
        <taxon>Pooideae</taxon>
        <taxon>Poodae</taxon>
        <taxon>Poeae</taxon>
        <taxon>Poeae Chloroplast Group 2 (Poeae type)</taxon>
        <taxon>Loliodinae</taxon>
        <taxon>Loliinae</taxon>
        <taxon>Lolium</taxon>
    </lineage>
</organism>
<reference evidence="1" key="1">
    <citation type="submission" date="2023-07" db="EMBL/GenBank/DDBJ databases">
        <title>A chromosome-level genome assembly of Lolium multiflorum.</title>
        <authorList>
            <person name="Chen Y."/>
            <person name="Copetti D."/>
            <person name="Kolliker R."/>
            <person name="Studer B."/>
        </authorList>
    </citation>
    <scope>NUCLEOTIDE SEQUENCE</scope>
    <source>
        <strain evidence="1">02402/16</strain>
        <tissue evidence="1">Leaf</tissue>
    </source>
</reference>